<gene>
    <name evidence="2" type="ORF">FYJ44_06855</name>
</gene>
<dbReference type="EMBL" id="VUMH01000005">
    <property type="protein sequence ID" value="MSS27774.1"/>
    <property type="molecule type" value="Genomic_DNA"/>
</dbReference>
<dbReference type="Proteomes" id="UP000477488">
    <property type="component" value="Unassembled WGS sequence"/>
</dbReference>
<feature type="domain" description="HTH cro/C1-type" evidence="1">
    <location>
        <begin position="18"/>
        <end position="72"/>
    </location>
</feature>
<dbReference type="InterPro" id="IPR001387">
    <property type="entry name" value="Cro/C1-type_HTH"/>
</dbReference>
<dbReference type="CDD" id="cd00093">
    <property type="entry name" value="HTH_XRE"/>
    <property type="match status" value="1"/>
</dbReference>
<accession>A0A6L5XKR2</accession>
<keyword evidence="3" id="KW-1185">Reference proteome</keyword>
<dbReference type="SUPFAM" id="SSF47413">
    <property type="entry name" value="lambda repressor-like DNA-binding domains"/>
    <property type="match status" value="1"/>
</dbReference>
<proteinExistence type="predicted"/>
<organism evidence="2 3">
    <name type="scientific">Desulfovibrio porci</name>
    <dbReference type="NCBI Taxonomy" id="2605782"/>
    <lineage>
        <taxon>Bacteria</taxon>
        <taxon>Pseudomonadati</taxon>
        <taxon>Thermodesulfobacteriota</taxon>
        <taxon>Desulfovibrionia</taxon>
        <taxon>Desulfovibrionales</taxon>
        <taxon>Desulfovibrionaceae</taxon>
        <taxon>Desulfovibrio</taxon>
    </lineage>
</organism>
<dbReference type="PROSITE" id="PS50943">
    <property type="entry name" value="HTH_CROC1"/>
    <property type="match status" value="1"/>
</dbReference>
<dbReference type="RefSeq" id="WP_154510547.1">
    <property type="nucleotide sequence ID" value="NZ_JAXELC010000045.1"/>
</dbReference>
<evidence type="ECO:0000313" key="2">
    <source>
        <dbReference type="EMBL" id="MSS27774.1"/>
    </source>
</evidence>
<evidence type="ECO:0000313" key="3">
    <source>
        <dbReference type="Proteomes" id="UP000477488"/>
    </source>
</evidence>
<name>A0A6L5XKR2_9BACT</name>
<dbReference type="InterPro" id="IPR010982">
    <property type="entry name" value="Lambda_DNA-bd_dom_sf"/>
</dbReference>
<dbReference type="AlphaFoldDB" id="A0A6L5XKR2"/>
<protein>
    <submittedName>
        <fullName evidence="2">Helix-turn-helix transcriptional regulator</fullName>
    </submittedName>
</protein>
<dbReference type="Gene3D" id="1.10.260.40">
    <property type="entry name" value="lambda repressor-like DNA-binding domains"/>
    <property type="match status" value="1"/>
</dbReference>
<dbReference type="GO" id="GO:0003677">
    <property type="term" value="F:DNA binding"/>
    <property type="evidence" value="ECO:0007669"/>
    <property type="project" value="InterPro"/>
</dbReference>
<dbReference type="SMART" id="SM00530">
    <property type="entry name" value="HTH_XRE"/>
    <property type="match status" value="1"/>
</dbReference>
<sequence length="79" mass="9034">MIVKSIFSKKYTVFLDVLIQARKSQCLSQQVIATRLGKPQSFISKYENGERRLDVIEFFAIAKALEKDPVQLLKECGLL</sequence>
<dbReference type="Pfam" id="PF01381">
    <property type="entry name" value="HTH_3"/>
    <property type="match status" value="1"/>
</dbReference>
<comment type="caution">
    <text evidence="2">The sequence shown here is derived from an EMBL/GenBank/DDBJ whole genome shotgun (WGS) entry which is preliminary data.</text>
</comment>
<evidence type="ECO:0000259" key="1">
    <source>
        <dbReference type="PROSITE" id="PS50943"/>
    </source>
</evidence>
<reference evidence="2 3" key="1">
    <citation type="submission" date="2019-09" db="EMBL/GenBank/DDBJ databases">
        <title>In-depth cultivation of the pig gut microbiome towards novel bacterial diversity and tailored functional studies.</title>
        <authorList>
            <person name="Wylensek D."/>
            <person name="Hitch T.C.A."/>
            <person name="Clavel T."/>
        </authorList>
    </citation>
    <scope>NUCLEOTIDE SEQUENCE [LARGE SCALE GENOMIC DNA]</scope>
    <source>
        <strain evidence="2 3">PG-178-WT-4</strain>
    </source>
</reference>